<reference evidence="1" key="1">
    <citation type="journal article" date="2020" name="Nature">
        <title>Giant virus diversity and host interactions through global metagenomics.</title>
        <authorList>
            <person name="Schulz F."/>
            <person name="Roux S."/>
            <person name="Paez-Espino D."/>
            <person name="Jungbluth S."/>
            <person name="Walsh D.A."/>
            <person name="Denef V.J."/>
            <person name="McMahon K.D."/>
            <person name="Konstantinidis K.T."/>
            <person name="Eloe-Fadrosh E.A."/>
            <person name="Kyrpides N.C."/>
            <person name="Woyke T."/>
        </authorList>
    </citation>
    <scope>NUCLEOTIDE SEQUENCE</scope>
    <source>
        <strain evidence="1">GVMAG-S-ERX556106-38</strain>
    </source>
</reference>
<accession>A0A6C0FCS7</accession>
<evidence type="ECO:0000313" key="1">
    <source>
        <dbReference type="EMBL" id="QHT38691.1"/>
    </source>
</evidence>
<dbReference type="EMBL" id="MN738833">
    <property type="protein sequence ID" value="QHT38691.1"/>
    <property type="molecule type" value="Genomic_DNA"/>
</dbReference>
<proteinExistence type="predicted"/>
<organism evidence="1">
    <name type="scientific">viral metagenome</name>
    <dbReference type="NCBI Taxonomy" id="1070528"/>
    <lineage>
        <taxon>unclassified sequences</taxon>
        <taxon>metagenomes</taxon>
        <taxon>organismal metagenomes</taxon>
    </lineage>
</organism>
<sequence>MSAILGFGLASMFRIVCRERNCMIFKAPPLDDIENKTFKEGDKCYQYKIKKTKCKPDVESVTV</sequence>
<name>A0A6C0FCS7_9ZZZZ</name>
<protein>
    <submittedName>
        <fullName evidence="1">Uncharacterized protein</fullName>
    </submittedName>
</protein>
<dbReference type="AlphaFoldDB" id="A0A6C0FCS7"/>